<evidence type="ECO:0008006" key="8">
    <source>
        <dbReference type="Google" id="ProtNLM"/>
    </source>
</evidence>
<organism evidence="6 7">
    <name type="scientific">Didymella pomorum</name>
    <dbReference type="NCBI Taxonomy" id="749634"/>
    <lineage>
        <taxon>Eukaryota</taxon>
        <taxon>Fungi</taxon>
        <taxon>Dikarya</taxon>
        <taxon>Ascomycota</taxon>
        <taxon>Pezizomycotina</taxon>
        <taxon>Dothideomycetes</taxon>
        <taxon>Pleosporomycetidae</taxon>
        <taxon>Pleosporales</taxon>
        <taxon>Pleosporineae</taxon>
        <taxon>Didymellaceae</taxon>
        <taxon>Didymella</taxon>
    </lineage>
</organism>
<dbReference type="PROSITE" id="PS50941">
    <property type="entry name" value="CHIT_BIND_I_2"/>
    <property type="match status" value="1"/>
</dbReference>
<feature type="domain" description="Chitin-binding type-1" evidence="4">
    <location>
        <begin position="35"/>
        <end position="80"/>
    </location>
</feature>
<dbReference type="AlphaFoldDB" id="A0A9W8Z5H6"/>
<keyword evidence="2" id="KW-1015">Disulfide bond</keyword>
<dbReference type="InterPro" id="IPR003609">
    <property type="entry name" value="Pan_app"/>
</dbReference>
<proteinExistence type="predicted"/>
<dbReference type="Pfam" id="PF00024">
    <property type="entry name" value="PAN_1"/>
    <property type="match status" value="1"/>
</dbReference>
<evidence type="ECO:0000313" key="6">
    <source>
        <dbReference type="EMBL" id="KAJ4399480.1"/>
    </source>
</evidence>
<reference evidence="6" key="1">
    <citation type="submission" date="2022-10" db="EMBL/GenBank/DDBJ databases">
        <title>Tapping the CABI collections for fungal endophytes: first genome assemblies for Collariella, Neodidymelliopsis, Ascochyta clinopodiicola, Didymella pomorum, Didymosphaeria variabile, Neocosmospora piperis and Neocucurbitaria cava.</title>
        <authorList>
            <person name="Hill R."/>
        </authorList>
    </citation>
    <scope>NUCLEOTIDE SEQUENCE</scope>
    <source>
        <strain evidence="6">IMI 355091</strain>
    </source>
</reference>
<evidence type="ECO:0000313" key="7">
    <source>
        <dbReference type="Proteomes" id="UP001140510"/>
    </source>
</evidence>
<feature type="domain" description="Apple" evidence="5">
    <location>
        <begin position="88"/>
        <end position="164"/>
    </location>
</feature>
<accession>A0A9W8Z5H6</accession>
<comment type="caution">
    <text evidence="2">Lacks conserved residue(s) required for the propagation of feature annotation.</text>
</comment>
<dbReference type="Proteomes" id="UP001140510">
    <property type="component" value="Unassembled WGS sequence"/>
</dbReference>
<evidence type="ECO:0000259" key="5">
    <source>
        <dbReference type="PROSITE" id="PS50948"/>
    </source>
</evidence>
<dbReference type="OrthoDB" id="1193027at2759"/>
<evidence type="ECO:0000256" key="1">
    <source>
        <dbReference type="ARBA" id="ARBA00022669"/>
    </source>
</evidence>
<dbReference type="GO" id="GO:0008061">
    <property type="term" value="F:chitin binding"/>
    <property type="evidence" value="ECO:0007669"/>
    <property type="project" value="UniProtKB-UniRule"/>
</dbReference>
<keyword evidence="7" id="KW-1185">Reference proteome</keyword>
<feature type="disulfide bond" evidence="2">
    <location>
        <begin position="53"/>
        <end position="67"/>
    </location>
</feature>
<feature type="compositionally biased region" description="Polar residues" evidence="3">
    <location>
        <begin position="1"/>
        <end position="10"/>
    </location>
</feature>
<dbReference type="SUPFAM" id="SSF57016">
    <property type="entry name" value="Plant lectins/antimicrobial peptides"/>
    <property type="match status" value="1"/>
</dbReference>
<dbReference type="Gene3D" id="3.30.60.10">
    <property type="entry name" value="Endochitinase-like"/>
    <property type="match status" value="1"/>
</dbReference>
<sequence length="170" mass="17300">MIPEPTSSTVARSSFTTLTRTSSAAPAPTQGISTDGSCGTNSLTCLGSTFGNCCSPYGYCGSSSGHCGTGCQSGFGNCDAPPALGNICNVEGFANKAEYYASSYNLVDATDISTCVALCLAEAGCNSYLFNPGLGNCAYLKQSLSEGEFIAAAGTNQFFWDRACATATIA</sequence>
<dbReference type="InterPro" id="IPR001002">
    <property type="entry name" value="Chitin-bd_1"/>
</dbReference>
<feature type="compositionally biased region" description="Low complexity" evidence="3">
    <location>
        <begin position="11"/>
        <end position="25"/>
    </location>
</feature>
<keyword evidence="1 2" id="KW-0147">Chitin-binding</keyword>
<name>A0A9W8Z5H6_9PLEO</name>
<protein>
    <recommendedName>
        <fullName evidence="8">Chitin-binding type-1 domain-containing protein</fullName>
    </recommendedName>
</protein>
<dbReference type="CDD" id="cd11618">
    <property type="entry name" value="ChtBD1_1"/>
    <property type="match status" value="1"/>
</dbReference>
<gene>
    <name evidence="6" type="ORF">N0V91_009406</name>
</gene>
<evidence type="ECO:0000259" key="4">
    <source>
        <dbReference type="PROSITE" id="PS50941"/>
    </source>
</evidence>
<dbReference type="InterPro" id="IPR036861">
    <property type="entry name" value="Endochitinase-like_sf"/>
</dbReference>
<evidence type="ECO:0000256" key="3">
    <source>
        <dbReference type="SAM" id="MobiDB-lite"/>
    </source>
</evidence>
<feature type="region of interest" description="Disordered" evidence="3">
    <location>
        <begin position="1"/>
        <end position="33"/>
    </location>
</feature>
<dbReference type="EMBL" id="JAPEVA010000106">
    <property type="protein sequence ID" value="KAJ4399480.1"/>
    <property type="molecule type" value="Genomic_DNA"/>
</dbReference>
<evidence type="ECO:0000256" key="2">
    <source>
        <dbReference type="PROSITE-ProRule" id="PRU00261"/>
    </source>
</evidence>
<comment type="caution">
    <text evidence="6">The sequence shown here is derived from an EMBL/GenBank/DDBJ whole genome shotgun (WGS) entry which is preliminary data.</text>
</comment>
<dbReference type="PROSITE" id="PS50948">
    <property type="entry name" value="PAN"/>
    <property type="match status" value="1"/>
</dbReference>